<reference evidence="5 6" key="1">
    <citation type="submission" date="2023-07" db="EMBL/GenBank/DDBJ databases">
        <title>Protaetiibacter sp. nov WY-16 isolated from soil.</title>
        <authorList>
            <person name="Liu B."/>
            <person name="Wan Y."/>
        </authorList>
    </citation>
    <scope>NUCLEOTIDE SEQUENCE [LARGE SCALE GENOMIC DNA]</scope>
    <source>
        <strain evidence="5 6">WY-16</strain>
    </source>
</reference>
<keyword evidence="2" id="KW-0442">Lipid degradation</keyword>
<feature type="transmembrane region" description="Helical" evidence="3">
    <location>
        <begin position="142"/>
        <end position="166"/>
    </location>
</feature>
<dbReference type="InterPro" id="IPR016035">
    <property type="entry name" value="Acyl_Trfase/lysoPLipase"/>
</dbReference>
<protein>
    <submittedName>
        <fullName evidence="5">Patatin-like phospholipase family protein</fullName>
    </submittedName>
</protein>
<feature type="transmembrane region" description="Helical" evidence="3">
    <location>
        <begin position="111"/>
        <end position="136"/>
    </location>
</feature>
<evidence type="ECO:0000256" key="3">
    <source>
        <dbReference type="SAM" id="Phobius"/>
    </source>
</evidence>
<keyword evidence="3" id="KW-0472">Membrane</keyword>
<dbReference type="EMBL" id="JAUQUB010000001">
    <property type="protein sequence ID" value="MDO7881355.1"/>
    <property type="molecule type" value="Genomic_DNA"/>
</dbReference>
<dbReference type="PROSITE" id="PS51635">
    <property type="entry name" value="PNPLA"/>
    <property type="match status" value="1"/>
</dbReference>
<comment type="caution">
    <text evidence="2">Lacks conserved residue(s) required for the propagation of feature annotation.</text>
</comment>
<feature type="domain" description="PNPLA" evidence="4">
    <location>
        <begin position="10"/>
        <end position="372"/>
    </location>
</feature>
<evidence type="ECO:0000313" key="5">
    <source>
        <dbReference type="EMBL" id="MDO7881355.1"/>
    </source>
</evidence>
<dbReference type="RefSeq" id="WP_305001765.1">
    <property type="nucleotide sequence ID" value="NZ_JAUQUB010000001.1"/>
</dbReference>
<feature type="active site" description="Proton acceptor" evidence="2">
    <location>
        <position position="359"/>
    </location>
</feature>
<organism evidence="5 6">
    <name type="scientific">Antiquaquibacter soli</name>
    <dbReference type="NCBI Taxonomy" id="3064523"/>
    <lineage>
        <taxon>Bacteria</taxon>
        <taxon>Bacillati</taxon>
        <taxon>Actinomycetota</taxon>
        <taxon>Actinomycetes</taxon>
        <taxon>Micrococcales</taxon>
        <taxon>Microbacteriaceae</taxon>
        <taxon>Antiquaquibacter</taxon>
    </lineage>
</organism>
<name>A0ABT9BK09_9MICO</name>
<evidence type="ECO:0000256" key="1">
    <source>
        <dbReference type="ARBA" id="ARBA00023098"/>
    </source>
</evidence>
<comment type="caution">
    <text evidence="5">The sequence shown here is derived from an EMBL/GenBank/DDBJ whole genome shotgun (WGS) entry which is preliminary data.</text>
</comment>
<proteinExistence type="predicted"/>
<keyword evidence="2" id="KW-0378">Hydrolase</keyword>
<dbReference type="Gene3D" id="3.40.1090.10">
    <property type="entry name" value="Cytosolic phospholipase A2 catalytic domain"/>
    <property type="match status" value="1"/>
</dbReference>
<sequence>MATTPEYCDIVMKGGITSGVIYPGTIAAIARRYRLKGLGGASAGAIGAAFGAAAEFGREHGAFDELEGIPEEIDLGRLFRTTRRTRGLLAVLNAFTGAAPWGRSGWLRVPVIVVTLLAVFPVSSILGLALGVATAVQSAGNGWVLAGGVALAVLGWVLAMVLRLLFALTQSVPRTMFGICTGHGTPDAPQLTDWMAERLDALAHLPAGAGPLTFGQLWTKSPRSRLVADPEDREIDLRMVSTSLSQAMPVELPLMAGEWYYDPAEWALLFPDDVMAALERAPHRRRSGRSLEEYEARLERAASHEPPLRRLPDPEYLPVVVATRMSLSFPLLISAVPMWAIEYLPAERPSEFRKVWFTDGGLASNFPIHLFDRPLPTRPTFAINLGSYDREEERDPARVPFRFARTNGEMILSPFRGIPGSGFGAVAGFASAAFSTARNWRDNAHVSAPGYRDRIVQVLQSRDEGGLNLTMPRETVEALSERGRAAAEALLDQFAEPRYRDSRGRVTVTGWENHLWVRYRALLAGMPRFLRGYAGGLEAEPPRRDTAAYHLGPASQSLVQRIDELITEADATATDAPAAVRAVESEPAPRTVIRRVPDV</sequence>
<keyword evidence="3" id="KW-0812">Transmembrane</keyword>
<dbReference type="SUPFAM" id="SSF52151">
    <property type="entry name" value="FabD/lysophospholipase-like"/>
    <property type="match status" value="1"/>
</dbReference>
<dbReference type="Proteomes" id="UP001241072">
    <property type="component" value="Unassembled WGS sequence"/>
</dbReference>
<gene>
    <name evidence="5" type="ORF">Q5716_03850</name>
</gene>
<evidence type="ECO:0000259" key="4">
    <source>
        <dbReference type="PROSITE" id="PS51635"/>
    </source>
</evidence>
<keyword evidence="6" id="KW-1185">Reference proteome</keyword>
<keyword evidence="1 2" id="KW-0443">Lipid metabolism</keyword>
<evidence type="ECO:0000313" key="6">
    <source>
        <dbReference type="Proteomes" id="UP001241072"/>
    </source>
</evidence>
<evidence type="ECO:0000256" key="2">
    <source>
        <dbReference type="PROSITE-ProRule" id="PRU01161"/>
    </source>
</evidence>
<feature type="active site" description="Nucleophile" evidence="2">
    <location>
        <position position="42"/>
    </location>
</feature>
<keyword evidence="3" id="KW-1133">Transmembrane helix</keyword>
<accession>A0ABT9BK09</accession>
<dbReference type="InterPro" id="IPR002641">
    <property type="entry name" value="PNPLA_dom"/>
</dbReference>
<feature type="short sequence motif" description="DGA/G" evidence="2">
    <location>
        <begin position="359"/>
        <end position="361"/>
    </location>
</feature>
<feature type="short sequence motif" description="GXSXG" evidence="2">
    <location>
        <begin position="40"/>
        <end position="44"/>
    </location>
</feature>